<dbReference type="STRING" id="230819.A0A5C3KTB1"/>
<dbReference type="SUPFAM" id="SSF56112">
    <property type="entry name" value="Protein kinase-like (PK-like)"/>
    <property type="match status" value="1"/>
</dbReference>
<dbReference type="Proteomes" id="UP000307440">
    <property type="component" value="Unassembled WGS sequence"/>
</dbReference>
<protein>
    <recommendedName>
        <fullName evidence="3">Protein kinase domain-containing protein</fullName>
    </recommendedName>
</protein>
<evidence type="ECO:0008006" key="3">
    <source>
        <dbReference type="Google" id="ProtNLM"/>
    </source>
</evidence>
<dbReference type="EMBL" id="ML210211">
    <property type="protein sequence ID" value="TFK23839.1"/>
    <property type="molecule type" value="Genomic_DNA"/>
</dbReference>
<name>A0A5C3KTB1_COPMA</name>
<sequence length="154" mass="17489">QVVVKFATQYRKEVHEFLATKGCAPKLHYCEPLFDNASSPSPVDNAEGSSGLHLGPMVMIVMDYVCKHWQGARFPPQACQDIKCPLKILHSAGYILGDLHHANLIVDKQKKVWFIDFDWSGYYWSDNSCPHDSNGGQEQRVECRLCARYPVMQC</sequence>
<dbReference type="AlphaFoldDB" id="A0A5C3KTB1"/>
<dbReference type="InterPro" id="IPR011009">
    <property type="entry name" value="Kinase-like_dom_sf"/>
</dbReference>
<keyword evidence="2" id="KW-1185">Reference proteome</keyword>
<gene>
    <name evidence="1" type="ORF">FA15DRAFT_593476</name>
</gene>
<dbReference type="OrthoDB" id="3261131at2759"/>
<evidence type="ECO:0000313" key="1">
    <source>
        <dbReference type="EMBL" id="TFK23839.1"/>
    </source>
</evidence>
<reference evidence="1 2" key="1">
    <citation type="journal article" date="2019" name="Nat. Ecol. Evol.">
        <title>Megaphylogeny resolves global patterns of mushroom evolution.</title>
        <authorList>
            <person name="Varga T."/>
            <person name="Krizsan K."/>
            <person name="Foldi C."/>
            <person name="Dima B."/>
            <person name="Sanchez-Garcia M."/>
            <person name="Sanchez-Ramirez S."/>
            <person name="Szollosi G.J."/>
            <person name="Szarkandi J.G."/>
            <person name="Papp V."/>
            <person name="Albert L."/>
            <person name="Andreopoulos W."/>
            <person name="Angelini C."/>
            <person name="Antonin V."/>
            <person name="Barry K.W."/>
            <person name="Bougher N.L."/>
            <person name="Buchanan P."/>
            <person name="Buyck B."/>
            <person name="Bense V."/>
            <person name="Catcheside P."/>
            <person name="Chovatia M."/>
            <person name="Cooper J."/>
            <person name="Damon W."/>
            <person name="Desjardin D."/>
            <person name="Finy P."/>
            <person name="Geml J."/>
            <person name="Haridas S."/>
            <person name="Hughes K."/>
            <person name="Justo A."/>
            <person name="Karasinski D."/>
            <person name="Kautmanova I."/>
            <person name="Kiss B."/>
            <person name="Kocsube S."/>
            <person name="Kotiranta H."/>
            <person name="LaButti K.M."/>
            <person name="Lechner B.E."/>
            <person name="Liimatainen K."/>
            <person name="Lipzen A."/>
            <person name="Lukacs Z."/>
            <person name="Mihaltcheva S."/>
            <person name="Morgado L.N."/>
            <person name="Niskanen T."/>
            <person name="Noordeloos M.E."/>
            <person name="Ohm R.A."/>
            <person name="Ortiz-Santana B."/>
            <person name="Ovrebo C."/>
            <person name="Racz N."/>
            <person name="Riley R."/>
            <person name="Savchenko A."/>
            <person name="Shiryaev A."/>
            <person name="Soop K."/>
            <person name="Spirin V."/>
            <person name="Szebenyi C."/>
            <person name="Tomsovsky M."/>
            <person name="Tulloss R.E."/>
            <person name="Uehling J."/>
            <person name="Grigoriev I.V."/>
            <person name="Vagvolgyi C."/>
            <person name="Papp T."/>
            <person name="Martin F.M."/>
            <person name="Miettinen O."/>
            <person name="Hibbett D.S."/>
            <person name="Nagy L.G."/>
        </authorList>
    </citation>
    <scope>NUCLEOTIDE SEQUENCE [LARGE SCALE GENOMIC DNA]</scope>
    <source>
        <strain evidence="1 2">CBS 121175</strain>
    </source>
</reference>
<feature type="non-terminal residue" evidence="1">
    <location>
        <position position="1"/>
    </location>
</feature>
<proteinExistence type="predicted"/>
<organism evidence="1 2">
    <name type="scientific">Coprinopsis marcescibilis</name>
    <name type="common">Agaric fungus</name>
    <name type="synonym">Psathyrella marcescibilis</name>
    <dbReference type="NCBI Taxonomy" id="230819"/>
    <lineage>
        <taxon>Eukaryota</taxon>
        <taxon>Fungi</taxon>
        <taxon>Dikarya</taxon>
        <taxon>Basidiomycota</taxon>
        <taxon>Agaricomycotina</taxon>
        <taxon>Agaricomycetes</taxon>
        <taxon>Agaricomycetidae</taxon>
        <taxon>Agaricales</taxon>
        <taxon>Agaricineae</taxon>
        <taxon>Psathyrellaceae</taxon>
        <taxon>Coprinopsis</taxon>
    </lineage>
</organism>
<dbReference type="Gene3D" id="1.10.510.10">
    <property type="entry name" value="Transferase(Phosphotransferase) domain 1"/>
    <property type="match status" value="1"/>
</dbReference>
<evidence type="ECO:0000313" key="2">
    <source>
        <dbReference type="Proteomes" id="UP000307440"/>
    </source>
</evidence>
<accession>A0A5C3KTB1</accession>